<evidence type="ECO:0000313" key="2">
    <source>
        <dbReference type="Proteomes" id="UP000186917"/>
    </source>
</evidence>
<dbReference type="Pfam" id="PF13618">
    <property type="entry name" value="Gluconate_2-dh3"/>
    <property type="match status" value="1"/>
</dbReference>
<proteinExistence type="predicted"/>
<dbReference type="AlphaFoldDB" id="A0A173MDG2"/>
<accession>A0A173MDG2</accession>
<keyword evidence="2" id="KW-1185">Reference proteome</keyword>
<organism evidence="1 2">
    <name type="scientific">Filimonas lacunae</name>
    <dbReference type="NCBI Taxonomy" id="477680"/>
    <lineage>
        <taxon>Bacteria</taxon>
        <taxon>Pseudomonadati</taxon>
        <taxon>Bacteroidota</taxon>
        <taxon>Chitinophagia</taxon>
        <taxon>Chitinophagales</taxon>
        <taxon>Chitinophagaceae</taxon>
        <taxon>Filimonas</taxon>
    </lineage>
</organism>
<dbReference type="RefSeq" id="WP_076379891.1">
    <property type="nucleotide sequence ID" value="NZ_AP017422.1"/>
</dbReference>
<dbReference type="EMBL" id="FTOR01000005">
    <property type="protein sequence ID" value="SIT20594.1"/>
    <property type="molecule type" value="Genomic_DNA"/>
</dbReference>
<dbReference type="Proteomes" id="UP000186917">
    <property type="component" value="Unassembled WGS sequence"/>
</dbReference>
<dbReference type="OrthoDB" id="6385145at2"/>
<dbReference type="KEGG" id="fln:FLA_1526"/>
<dbReference type="STRING" id="477680.SAMN05421788_10532"/>
<name>A0A173MDG2_9BACT</name>
<dbReference type="InterPro" id="IPR027056">
    <property type="entry name" value="Gluconate_2DH_su3"/>
</dbReference>
<evidence type="ECO:0000313" key="1">
    <source>
        <dbReference type="EMBL" id="SIT20594.1"/>
    </source>
</evidence>
<reference evidence="2" key="1">
    <citation type="submission" date="2017-01" db="EMBL/GenBank/DDBJ databases">
        <authorList>
            <person name="Varghese N."/>
            <person name="Submissions S."/>
        </authorList>
    </citation>
    <scope>NUCLEOTIDE SEQUENCE [LARGE SCALE GENOMIC DNA]</scope>
    <source>
        <strain evidence="2">DSM 21054</strain>
    </source>
</reference>
<sequence>MNRREALSRVAVLVGGSIIGAEFFLSGCKNHGTVNTENLFEKDTIAFLNEAGETILPQTTTPGAKAADVGSFMAVMVRDCYSDKDQETFKKGLTQLNNSCKEKYKKDFMDASKEQRLELLTQLDKEAKEYNKNKKKDEPNHYFTMIKQLTLLGFFTSEVGCKQALRYVPVPGKYDGNYPYKKGDKAWALA</sequence>
<protein>
    <submittedName>
        <fullName evidence="1">Gluconate 2-dehydrogenase subunit 3</fullName>
    </submittedName>
</protein>
<gene>
    <name evidence="1" type="ORF">SAMN05421788_10532</name>
</gene>